<dbReference type="RefSeq" id="WP_013901288.1">
    <property type="nucleotide sequence ID" value="NC_015677.1"/>
</dbReference>
<dbReference type="PANTHER" id="PTHR43176">
    <property type="entry name" value="3-HYDROXYISOBUTYRYL-COA HYDROLASE-RELATED"/>
    <property type="match status" value="1"/>
</dbReference>
<keyword evidence="4" id="KW-1185">Reference proteome</keyword>
<organism evidence="3 4">
    <name type="scientific">Ramlibacter tataouinensis (strain ATCC BAA-407 / DSM 14655 / LMG 21543 / TTB310)</name>
    <dbReference type="NCBI Taxonomy" id="365046"/>
    <lineage>
        <taxon>Bacteria</taxon>
        <taxon>Pseudomonadati</taxon>
        <taxon>Pseudomonadota</taxon>
        <taxon>Betaproteobacteria</taxon>
        <taxon>Burkholderiales</taxon>
        <taxon>Comamonadaceae</taxon>
        <taxon>Ramlibacter</taxon>
    </lineage>
</organism>
<dbReference type="PANTHER" id="PTHR43176:SF6">
    <property type="entry name" value="3-HYDROXYISOBUTYRYL-COA HYDROLASE"/>
    <property type="match status" value="1"/>
</dbReference>
<dbReference type="GO" id="GO:0006574">
    <property type="term" value="P:L-valine catabolic process"/>
    <property type="evidence" value="ECO:0007669"/>
    <property type="project" value="TreeGrafter"/>
</dbReference>
<dbReference type="EMBL" id="CP000245">
    <property type="protein sequence ID" value="AEG93056.1"/>
    <property type="molecule type" value="Genomic_DNA"/>
</dbReference>
<dbReference type="STRING" id="365046.Rta_19640"/>
<evidence type="ECO:0000259" key="2">
    <source>
        <dbReference type="Pfam" id="PF16113"/>
    </source>
</evidence>
<dbReference type="InterPro" id="IPR032259">
    <property type="entry name" value="HIBYL-CoA-H"/>
</dbReference>
<dbReference type="eggNOG" id="COG1024">
    <property type="taxonomic scope" value="Bacteria"/>
</dbReference>
<reference evidence="4" key="1">
    <citation type="submission" date="2006-01" db="EMBL/GenBank/DDBJ databases">
        <title>Genome of the cyst-dividing bacterium Ramlibacter tataouinensis.</title>
        <authorList>
            <person name="Barakat M."/>
            <person name="Ortet P."/>
            <person name="De Luca G."/>
            <person name="Jourlin-Castelli C."/>
            <person name="Ansaldi M."/>
            <person name="Py B."/>
            <person name="Fichant G."/>
            <person name="Coutinho P."/>
            <person name="Voulhoux R."/>
            <person name="Bastien O."/>
            <person name="Roy S."/>
            <person name="Marechal E."/>
            <person name="Henrissat B."/>
            <person name="Quentin Y."/>
            <person name="Noirot P."/>
            <person name="Filloux A."/>
            <person name="Mejean V."/>
            <person name="DuBow M."/>
            <person name="Barras F."/>
            <person name="Heulin T."/>
        </authorList>
    </citation>
    <scope>NUCLEOTIDE SEQUENCE [LARGE SCALE GENOMIC DNA]</scope>
    <source>
        <strain evidence="4">ATCC BAA-407 / DSM 14655 / LMG 21543 / TTB310</strain>
    </source>
</reference>
<dbReference type="GO" id="GO:0003860">
    <property type="term" value="F:3-hydroxyisobutyryl-CoA hydrolase activity"/>
    <property type="evidence" value="ECO:0007669"/>
    <property type="project" value="InterPro"/>
</dbReference>
<protein>
    <submittedName>
        <fullName evidence="3">Unsaturated acyl-CoA hydratase</fullName>
    </submittedName>
</protein>
<dbReference type="InterPro" id="IPR029045">
    <property type="entry name" value="ClpP/crotonase-like_dom_sf"/>
</dbReference>
<dbReference type="InterPro" id="IPR045004">
    <property type="entry name" value="ECH_dom"/>
</dbReference>
<reference evidence="3 4" key="2">
    <citation type="journal article" date="2011" name="PLoS ONE">
        <title>The Cyst-Dividing Bacterium Ramlibacter tataouinensis TTB310 Genome Reveals a Well-Stocked Toolbox for Adaptation to a Desert Environment.</title>
        <authorList>
            <person name="De Luca G."/>
            <person name="Barakat M."/>
            <person name="Ortet P."/>
            <person name="Fochesato S."/>
            <person name="Jourlin-Castelli C."/>
            <person name="Ansaldi M."/>
            <person name="Py B."/>
            <person name="Fichant G."/>
            <person name="Coutinho P.M."/>
            <person name="Voulhoux R."/>
            <person name="Bastien O."/>
            <person name="Marechal E."/>
            <person name="Henrissat B."/>
            <person name="Quentin Y."/>
            <person name="Noirot P."/>
            <person name="Filloux A."/>
            <person name="Mejean V."/>
            <person name="Dubow M.S."/>
            <person name="Barras F."/>
            <person name="Barbe V."/>
            <person name="Weissenbach J."/>
            <person name="Mihalcescu I."/>
            <person name="Vermeglio A."/>
            <person name="Achouak W."/>
            <person name="Heulin T."/>
        </authorList>
    </citation>
    <scope>NUCLEOTIDE SEQUENCE [LARGE SCALE GENOMIC DNA]</scope>
    <source>
        <strain evidence="4">ATCC BAA-407 / DSM 14655 / LMG 21543 / TTB310</strain>
    </source>
</reference>
<keyword evidence="1" id="KW-0378">Hydrolase</keyword>
<proteinExistence type="predicted"/>
<dbReference type="NCBIfam" id="NF004127">
    <property type="entry name" value="PRK05617.1"/>
    <property type="match status" value="1"/>
</dbReference>
<dbReference type="HOGENOM" id="CLU_009834_22_1_4"/>
<dbReference type="KEGG" id="rta:Rta_19640"/>
<name>F5XXS1_RAMTT</name>
<dbReference type="Pfam" id="PF16113">
    <property type="entry name" value="ECH_2"/>
    <property type="match status" value="1"/>
</dbReference>
<evidence type="ECO:0000256" key="1">
    <source>
        <dbReference type="ARBA" id="ARBA00022801"/>
    </source>
</evidence>
<dbReference type="Proteomes" id="UP000008385">
    <property type="component" value="Chromosome"/>
</dbReference>
<gene>
    <name evidence="3" type="ordered locus">Rta_19640</name>
</gene>
<accession>F5XXS1</accession>
<feature type="domain" description="Enoyl-CoA hydratase/isomerase" evidence="2">
    <location>
        <begin position="12"/>
        <end position="360"/>
    </location>
</feature>
<dbReference type="CDD" id="cd06558">
    <property type="entry name" value="crotonase-like"/>
    <property type="match status" value="1"/>
</dbReference>
<sequence length="375" mass="39851">MSEVVTEVRGGVGFITLNRPQALNALSLDMVRALTVTLLAWRDDAQVQAVAIRGQGKDPASPAGSSAFGAFCAGGDIRFFHQAALAGDPRLEDFFTEEYSLNYLVHGYPKPYIAFLDGICMGGGMGIAGHGQTGALRIVTERSKLAMPETHIGLFPDVGGGWFLARCPGHLGEYLALTGQVMGSDDALAAGLADLRLEAQALPALWDDLAAHGMAAVTQLQARAAAGTPAATQSELVAARSRIDAAFALPTVPAIIAALEADASAWAAQTAAVLRRRSPLMLHVVLEQVRRARHLGLADALRLERGMVRHCFHTRHLGRSGAASETVEGIRALAVDKDHAPRWTPPRIEDVTPAMVGPFFDSPWPAQAHPLRSLD</sequence>
<dbReference type="Gene3D" id="3.90.226.10">
    <property type="entry name" value="2-enoyl-CoA Hydratase, Chain A, domain 1"/>
    <property type="match status" value="1"/>
</dbReference>
<evidence type="ECO:0000313" key="4">
    <source>
        <dbReference type="Proteomes" id="UP000008385"/>
    </source>
</evidence>
<dbReference type="SUPFAM" id="SSF52096">
    <property type="entry name" value="ClpP/crotonase"/>
    <property type="match status" value="1"/>
</dbReference>
<dbReference type="AlphaFoldDB" id="F5XXS1"/>
<dbReference type="PATRIC" id="fig|365046.3.peg.2004"/>
<evidence type="ECO:0000313" key="3">
    <source>
        <dbReference type="EMBL" id="AEG93056.1"/>
    </source>
</evidence>